<feature type="compositionally biased region" description="Polar residues" evidence="1">
    <location>
        <begin position="13"/>
        <end position="22"/>
    </location>
</feature>
<sequence length="80" mass="9243">MELRTLKLRKDASSSVDITDSNSAEKPESESFESYSDSDVDHIAIEDSSKKHKLRWNMEPPKRTTEFRGESFSLPPYDFD</sequence>
<evidence type="ECO:0000313" key="3">
    <source>
        <dbReference type="Proteomes" id="UP001162480"/>
    </source>
</evidence>
<evidence type="ECO:0000256" key="1">
    <source>
        <dbReference type="SAM" id="MobiDB-lite"/>
    </source>
</evidence>
<feature type="region of interest" description="Disordered" evidence="1">
    <location>
        <begin position="1"/>
        <end position="39"/>
    </location>
</feature>
<keyword evidence="3" id="KW-1185">Reference proteome</keyword>
<organism evidence="2 3">
    <name type="scientific">Octopus vulgaris</name>
    <name type="common">Common octopus</name>
    <dbReference type="NCBI Taxonomy" id="6645"/>
    <lineage>
        <taxon>Eukaryota</taxon>
        <taxon>Metazoa</taxon>
        <taxon>Spiralia</taxon>
        <taxon>Lophotrochozoa</taxon>
        <taxon>Mollusca</taxon>
        <taxon>Cephalopoda</taxon>
        <taxon>Coleoidea</taxon>
        <taxon>Octopodiformes</taxon>
        <taxon>Octopoda</taxon>
        <taxon>Incirrata</taxon>
        <taxon>Octopodidae</taxon>
        <taxon>Octopus</taxon>
    </lineage>
</organism>
<protein>
    <submittedName>
        <fullName evidence="2">Uncharacterized protein</fullName>
    </submittedName>
</protein>
<proteinExistence type="predicted"/>
<name>A0AA36BVG0_OCTVU</name>
<accession>A0AA36BVG0</accession>
<reference evidence="2" key="1">
    <citation type="submission" date="2023-08" db="EMBL/GenBank/DDBJ databases">
        <authorList>
            <person name="Alioto T."/>
            <person name="Alioto T."/>
            <person name="Gomez Garrido J."/>
        </authorList>
    </citation>
    <scope>NUCLEOTIDE SEQUENCE</scope>
</reference>
<feature type="compositionally biased region" description="Basic and acidic residues" evidence="1">
    <location>
        <begin position="1"/>
        <end position="12"/>
    </location>
</feature>
<gene>
    <name evidence="2" type="ORF">OCTVUL_1B003203</name>
</gene>
<evidence type="ECO:0000313" key="2">
    <source>
        <dbReference type="EMBL" id="CAI9740492.1"/>
    </source>
</evidence>
<dbReference type="EMBL" id="OX597838">
    <property type="protein sequence ID" value="CAI9740492.1"/>
    <property type="molecule type" value="Genomic_DNA"/>
</dbReference>
<dbReference type="Proteomes" id="UP001162480">
    <property type="component" value="Chromosome 25"/>
</dbReference>
<dbReference type="AlphaFoldDB" id="A0AA36BVG0"/>